<organism evidence="2 3">
    <name type="scientific">Brachionus plicatilis</name>
    <name type="common">Marine rotifer</name>
    <name type="synonym">Brachionus muelleri</name>
    <dbReference type="NCBI Taxonomy" id="10195"/>
    <lineage>
        <taxon>Eukaryota</taxon>
        <taxon>Metazoa</taxon>
        <taxon>Spiralia</taxon>
        <taxon>Gnathifera</taxon>
        <taxon>Rotifera</taxon>
        <taxon>Eurotatoria</taxon>
        <taxon>Monogononta</taxon>
        <taxon>Pseudotrocha</taxon>
        <taxon>Ploima</taxon>
        <taxon>Brachionidae</taxon>
        <taxon>Brachionus</taxon>
    </lineage>
</organism>
<evidence type="ECO:0000313" key="3">
    <source>
        <dbReference type="Proteomes" id="UP000276133"/>
    </source>
</evidence>
<keyword evidence="1" id="KW-1133">Transmembrane helix</keyword>
<reference evidence="2 3" key="1">
    <citation type="journal article" date="2018" name="Sci. Rep.">
        <title>Genomic signatures of local adaptation to the degree of environmental predictability in rotifers.</title>
        <authorList>
            <person name="Franch-Gras L."/>
            <person name="Hahn C."/>
            <person name="Garcia-Roger E.M."/>
            <person name="Carmona M.J."/>
            <person name="Serra M."/>
            <person name="Gomez A."/>
        </authorList>
    </citation>
    <scope>NUCLEOTIDE SEQUENCE [LARGE SCALE GENOMIC DNA]</scope>
    <source>
        <strain evidence="2">HYR1</strain>
    </source>
</reference>
<keyword evidence="3" id="KW-1185">Reference proteome</keyword>
<evidence type="ECO:0000256" key="1">
    <source>
        <dbReference type="SAM" id="Phobius"/>
    </source>
</evidence>
<protein>
    <submittedName>
        <fullName evidence="2">Uncharacterized protein</fullName>
    </submittedName>
</protein>
<keyword evidence="1" id="KW-0472">Membrane</keyword>
<dbReference type="AlphaFoldDB" id="A0A3M7RYG0"/>
<gene>
    <name evidence="2" type="ORF">BpHYR1_027515</name>
</gene>
<accession>A0A3M7RYG0</accession>
<dbReference type="Proteomes" id="UP000276133">
    <property type="component" value="Unassembled WGS sequence"/>
</dbReference>
<feature type="transmembrane region" description="Helical" evidence="1">
    <location>
        <begin position="13"/>
        <end position="31"/>
    </location>
</feature>
<name>A0A3M7RYG0_BRAPC</name>
<sequence>MINLLQENFILCYIYYTIYLQIKIVIWIYLIKKELKKPQALLVLKVRATKLETIMFGKPRKMSLIWVQSVGLIKF</sequence>
<proteinExistence type="predicted"/>
<comment type="caution">
    <text evidence="2">The sequence shown here is derived from an EMBL/GenBank/DDBJ whole genome shotgun (WGS) entry which is preliminary data.</text>
</comment>
<dbReference type="EMBL" id="REGN01002362">
    <property type="protein sequence ID" value="RNA28614.1"/>
    <property type="molecule type" value="Genomic_DNA"/>
</dbReference>
<keyword evidence="1" id="KW-0812">Transmembrane</keyword>
<evidence type="ECO:0000313" key="2">
    <source>
        <dbReference type="EMBL" id="RNA28614.1"/>
    </source>
</evidence>